<dbReference type="InterPro" id="IPR050772">
    <property type="entry name" value="Hydratase-Decarb/MhpD_sf"/>
</dbReference>
<evidence type="ECO:0000259" key="2">
    <source>
        <dbReference type="Pfam" id="PF01557"/>
    </source>
</evidence>
<dbReference type="PANTHER" id="PTHR30143:SF0">
    <property type="entry name" value="2-KETO-4-PENTENOATE HYDRATASE"/>
    <property type="match status" value="1"/>
</dbReference>
<dbReference type="Gene3D" id="3.90.850.10">
    <property type="entry name" value="Fumarylacetoacetase-like, C-terminal domain"/>
    <property type="match status" value="1"/>
</dbReference>
<dbReference type="RefSeq" id="WP_079646743.1">
    <property type="nucleotide sequence ID" value="NZ_FUYM01000002.1"/>
</dbReference>
<gene>
    <name evidence="3" type="ORF">SAMN06295920_10226</name>
</gene>
<evidence type="ECO:0000256" key="1">
    <source>
        <dbReference type="ARBA" id="ARBA00023239"/>
    </source>
</evidence>
<sequence>MTGIDRAALLERARLDRQAVPQFDPGIDIDEAYRVQTRLVEHRLAGGDRVIGMKMGFTSRAKMAQMGVSDMIWGRLTRGMQVDDGDRLDASRFIHPRAEPEIAFLLHKPLAGRVTAIEALNAVAAVAPAIEIIDSRFRSFRFSLTDVVADNCSSAAYVIGPWASPSIDLSNLGMIFSVDGRPCHCASSAALLGHPVRSLVAAARLVESHGALGGELAAGSVVLAGAATAAVALAPGQDISLEVERLGMVSFSVGGGA</sequence>
<organism evidence="3 4">
    <name type="scientific">Rhizorhabdus histidinilytica</name>
    <dbReference type="NCBI Taxonomy" id="439228"/>
    <lineage>
        <taxon>Bacteria</taxon>
        <taxon>Pseudomonadati</taxon>
        <taxon>Pseudomonadota</taxon>
        <taxon>Alphaproteobacteria</taxon>
        <taxon>Sphingomonadales</taxon>
        <taxon>Sphingomonadaceae</taxon>
        <taxon>Rhizorhabdus</taxon>
    </lineage>
</organism>
<evidence type="ECO:0000313" key="3">
    <source>
        <dbReference type="EMBL" id="SKB35005.1"/>
    </source>
</evidence>
<dbReference type="EMBL" id="FUYM01000002">
    <property type="protein sequence ID" value="SKB35005.1"/>
    <property type="molecule type" value="Genomic_DNA"/>
</dbReference>
<reference evidence="4" key="1">
    <citation type="submission" date="2017-02" db="EMBL/GenBank/DDBJ databases">
        <authorList>
            <person name="Varghese N."/>
            <person name="Submissions S."/>
        </authorList>
    </citation>
    <scope>NUCLEOTIDE SEQUENCE [LARGE SCALE GENOMIC DNA]</scope>
    <source>
        <strain evidence="4">UM2</strain>
    </source>
</reference>
<dbReference type="InterPro" id="IPR036663">
    <property type="entry name" value="Fumarylacetoacetase_C_sf"/>
</dbReference>
<feature type="domain" description="Fumarylacetoacetase-like C-terminal" evidence="2">
    <location>
        <begin position="95"/>
        <end position="250"/>
    </location>
</feature>
<dbReference type="InterPro" id="IPR011234">
    <property type="entry name" value="Fumarylacetoacetase-like_C"/>
</dbReference>
<evidence type="ECO:0000313" key="4">
    <source>
        <dbReference type="Proteomes" id="UP000189818"/>
    </source>
</evidence>
<keyword evidence="4" id="KW-1185">Reference proteome</keyword>
<keyword evidence="1" id="KW-0456">Lyase</keyword>
<dbReference type="AlphaFoldDB" id="A0A1T5AJF5"/>
<dbReference type="STRING" id="439228.SAMN06295920_10226"/>
<proteinExistence type="predicted"/>
<name>A0A1T5AJF5_9SPHN</name>
<accession>A0A1T5AJF5</accession>
<dbReference type="Pfam" id="PF01557">
    <property type="entry name" value="FAA_hydrolase"/>
    <property type="match status" value="1"/>
</dbReference>
<dbReference type="Proteomes" id="UP000189818">
    <property type="component" value="Unassembled WGS sequence"/>
</dbReference>
<dbReference type="GO" id="GO:0005737">
    <property type="term" value="C:cytoplasm"/>
    <property type="evidence" value="ECO:0007669"/>
    <property type="project" value="TreeGrafter"/>
</dbReference>
<dbReference type="OrthoDB" id="9792137at2"/>
<protein>
    <submittedName>
        <fullName evidence="3">2-oxo-3-hexenedioate decarboxylase</fullName>
    </submittedName>
</protein>
<dbReference type="PANTHER" id="PTHR30143">
    <property type="entry name" value="ACID HYDRATASE"/>
    <property type="match status" value="1"/>
</dbReference>
<dbReference type="GO" id="GO:0008684">
    <property type="term" value="F:2-oxopent-4-enoate hydratase activity"/>
    <property type="evidence" value="ECO:0007669"/>
    <property type="project" value="TreeGrafter"/>
</dbReference>
<dbReference type="SUPFAM" id="SSF56529">
    <property type="entry name" value="FAH"/>
    <property type="match status" value="1"/>
</dbReference>